<dbReference type="RefSeq" id="WP_021686904.1">
    <property type="nucleotide sequence ID" value="NZ_KI260561.1"/>
</dbReference>
<keyword evidence="2" id="KW-1185">Reference proteome</keyword>
<name>A0ABN0P0S8_TRELE</name>
<comment type="caution">
    <text evidence="1">The sequence shown here is derived from an EMBL/GenBank/DDBJ whole genome shotgun (WGS) entry which is preliminary data.</text>
</comment>
<evidence type="ECO:0000313" key="1">
    <source>
        <dbReference type="EMBL" id="ERJ94021.1"/>
    </source>
</evidence>
<dbReference type="EMBL" id="AWVH01000007">
    <property type="protein sequence ID" value="ERJ94021.1"/>
    <property type="molecule type" value="Genomic_DNA"/>
</dbReference>
<dbReference type="Proteomes" id="UP000016649">
    <property type="component" value="Unassembled WGS sequence"/>
</dbReference>
<protein>
    <submittedName>
        <fullName evidence="1">Uncharacterized protein</fullName>
    </submittedName>
</protein>
<organism evidence="1 2">
    <name type="scientific">Treponema lecithinolyticum ATCC 700332</name>
    <dbReference type="NCBI Taxonomy" id="1321815"/>
    <lineage>
        <taxon>Bacteria</taxon>
        <taxon>Pseudomonadati</taxon>
        <taxon>Spirochaetota</taxon>
        <taxon>Spirochaetia</taxon>
        <taxon>Spirochaetales</taxon>
        <taxon>Treponemataceae</taxon>
        <taxon>Treponema</taxon>
    </lineage>
</organism>
<evidence type="ECO:0000313" key="2">
    <source>
        <dbReference type="Proteomes" id="UP000016649"/>
    </source>
</evidence>
<proteinExistence type="predicted"/>
<gene>
    <name evidence="1" type="ORF">HMPREF9193_00503</name>
</gene>
<sequence>MAREPAIKAIHETMFGLQGKLIFLQEQYSVYHDNYSAEAMELLGVAEAYNKAVSAAYETKEFDNLSDSELDEMVDLSRQVSQLYELGVDFSAADTVIQKETMYNNELTVQGQNKTYTEKTENLPEKQIKSFFINRWEFIFFENIGANGGTNYNISTVITNNKLNIFASGKFIADNLVNDYDVFGSVTLIVDSKNITSQNFTYPKTSFIWSGNGKVLGNITFEYDFSKVKSIELEFEFGVILHQDSQHYFVRYKRKKEKIK</sequence>
<reference evidence="1 2" key="1">
    <citation type="submission" date="2013-08" db="EMBL/GenBank/DDBJ databases">
        <authorList>
            <person name="Weinstock G."/>
            <person name="Sodergren E."/>
            <person name="Wylie T."/>
            <person name="Fulton L."/>
            <person name="Fulton R."/>
            <person name="Fronick C."/>
            <person name="O'Laughlin M."/>
            <person name="Godfrey J."/>
            <person name="Miner T."/>
            <person name="Herter B."/>
            <person name="Appelbaum E."/>
            <person name="Cordes M."/>
            <person name="Lek S."/>
            <person name="Wollam A."/>
            <person name="Pepin K.H."/>
            <person name="Palsikar V.B."/>
            <person name="Mitreva M."/>
            <person name="Wilson R.K."/>
        </authorList>
    </citation>
    <scope>NUCLEOTIDE SEQUENCE [LARGE SCALE GENOMIC DNA]</scope>
    <source>
        <strain evidence="1 2">ATCC 700332</strain>
    </source>
</reference>
<accession>A0ABN0P0S8</accession>